<keyword evidence="1" id="KW-0812">Transmembrane</keyword>
<sequence length="140" mass="15855">MEHHVKKSWFRRNWTWFVPTMGCGTIIILFILGIVGIFSLISGSEPTQHGLEKASNDPQVIKFLGEPIEKYGLPTGEMTYNSDSGSRIDFIVPIEGPKGKGSLIVKGYKENETWVYQKLYVHIKETNEKINLLDKSLEGI</sequence>
<dbReference type="Pfam" id="PF08695">
    <property type="entry name" value="Coa1"/>
    <property type="match status" value="1"/>
</dbReference>
<dbReference type="EMBL" id="JAVTTO010000001">
    <property type="protein sequence ID" value="MDT7831509.1"/>
    <property type="molecule type" value="Genomic_DNA"/>
</dbReference>
<dbReference type="InterPro" id="IPR014807">
    <property type="entry name" value="Coa1"/>
</dbReference>
<feature type="transmembrane region" description="Helical" evidence="1">
    <location>
        <begin position="16"/>
        <end position="41"/>
    </location>
</feature>
<reference evidence="2 3" key="1">
    <citation type="submission" date="2023-09" db="EMBL/GenBank/DDBJ databases">
        <title>Novel taxa isolated from Blanes Bay.</title>
        <authorList>
            <person name="Rey-Velasco X."/>
            <person name="Lucena T."/>
        </authorList>
    </citation>
    <scope>NUCLEOTIDE SEQUENCE [LARGE SCALE GENOMIC DNA]</scope>
    <source>
        <strain evidence="2 3">S356</strain>
    </source>
</reference>
<dbReference type="RefSeq" id="WP_349240753.1">
    <property type="nucleotide sequence ID" value="NZ_JAVTTO010000001.1"/>
</dbReference>
<keyword evidence="1" id="KW-0472">Membrane</keyword>
<name>A0ABU3LCQ5_9FLAO</name>
<keyword evidence="3" id="KW-1185">Reference proteome</keyword>
<accession>A0ABU3LCQ5</accession>
<evidence type="ECO:0000256" key="1">
    <source>
        <dbReference type="SAM" id="Phobius"/>
    </source>
</evidence>
<organism evidence="2 3">
    <name type="scientific">Asprobacillus argus</name>
    <dbReference type="NCBI Taxonomy" id="3076534"/>
    <lineage>
        <taxon>Bacteria</taxon>
        <taxon>Pseudomonadati</taxon>
        <taxon>Bacteroidota</taxon>
        <taxon>Flavobacteriia</taxon>
        <taxon>Flavobacteriales</taxon>
        <taxon>Flavobacteriaceae</taxon>
        <taxon>Asprobacillus</taxon>
    </lineage>
</organism>
<protein>
    <submittedName>
        <fullName evidence="2">Cytochrome c oxidase assembly factor Coa1 family protein</fullName>
    </submittedName>
</protein>
<proteinExistence type="predicted"/>
<evidence type="ECO:0000313" key="2">
    <source>
        <dbReference type="EMBL" id="MDT7831509.1"/>
    </source>
</evidence>
<keyword evidence="1" id="KW-1133">Transmembrane helix</keyword>
<gene>
    <name evidence="2" type="ORF">RQM59_03900</name>
</gene>
<comment type="caution">
    <text evidence="2">The sequence shown here is derived from an EMBL/GenBank/DDBJ whole genome shotgun (WGS) entry which is preliminary data.</text>
</comment>
<dbReference type="Proteomes" id="UP001257277">
    <property type="component" value="Unassembled WGS sequence"/>
</dbReference>
<evidence type="ECO:0000313" key="3">
    <source>
        <dbReference type="Proteomes" id="UP001257277"/>
    </source>
</evidence>